<dbReference type="PANTHER" id="PTHR32141:SF123">
    <property type="entry name" value="F-BOX DOMAIN-CONTAINING PROTEIN"/>
    <property type="match status" value="1"/>
</dbReference>
<evidence type="ECO:0000313" key="6">
    <source>
        <dbReference type="Proteomes" id="UP000823388"/>
    </source>
</evidence>
<accession>A0A8T0VYY9</accession>
<dbReference type="Proteomes" id="UP000823388">
    <property type="component" value="Chromosome 2K"/>
</dbReference>
<name>A0A8T0VYY9_PANVG</name>
<proteinExistence type="predicted"/>
<keyword evidence="6" id="KW-1185">Reference proteome</keyword>
<evidence type="ECO:0000259" key="4">
    <source>
        <dbReference type="Pfam" id="PF24758"/>
    </source>
</evidence>
<dbReference type="InterPro" id="IPR055411">
    <property type="entry name" value="LRR_FXL15/At3g58940/PEG3-like"/>
</dbReference>
<evidence type="ECO:0008006" key="7">
    <source>
        <dbReference type="Google" id="ProtNLM"/>
    </source>
</evidence>
<dbReference type="InterPro" id="IPR001810">
    <property type="entry name" value="F-box_dom"/>
</dbReference>
<evidence type="ECO:0000313" key="5">
    <source>
        <dbReference type="EMBL" id="KAG2641352.1"/>
    </source>
</evidence>
<evidence type="ECO:0000259" key="3">
    <source>
        <dbReference type="Pfam" id="PF08387"/>
    </source>
</evidence>
<organism evidence="5 6">
    <name type="scientific">Panicum virgatum</name>
    <name type="common">Blackwell switchgrass</name>
    <dbReference type="NCBI Taxonomy" id="38727"/>
    <lineage>
        <taxon>Eukaryota</taxon>
        <taxon>Viridiplantae</taxon>
        <taxon>Streptophyta</taxon>
        <taxon>Embryophyta</taxon>
        <taxon>Tracheophyta</taxon>
        <taxon>Spermatophyta</taxon>
        <taxon>Magnoliopsida</taxon>
        <taxon>Liliopsida</taxon>
        <taxon>Poales</taxon>
        <taxon>Poaceae</taxon>
        <taxon>PACMAD clade</taxon>
        <taxon>Panicoideae</taxon>
        <taxon>Panicodae</taxon>
        <taxon>Paniceae</taxon>
        <taxon>Panicinae</taxon>
        <taxon>Panicum</taxon>
        <taxon>Panicum sect. Hiantes</taxon>
    </lineage>
</organism>
<sequence>MATSRRPPAAEMEPPGSSSKRRRSDSVELEAGEPPQVEAEATEVPNPQPATPPSPSSPPSDEGGGGGGGGVDYISNLPDAILGEIVALLSTRDAARVQTLASRWRHIWRDNPLNLDCGELPHSGDEARAQTVSRILADHPGPGLRFCIPSHLLHDRPATVDAWLRSPALDGLQELDIRLSRIYWPRREPPAPTFRFAATLRVATLSKLDLLGGMVEALHFPRLTHLALEDVCMSEGSLHTMISSSTCPVMECLLLEDCYGCRRLRISSDSLRSMAVGVDSDTENHTGKPRLEEVILVNASCLERFLHINTDEAVNVSVIVAPKLETLGCLTDEPGSSRFVFGTTVLQGFLVVSLTTVVHSVKILALKSYEIKLDKVIDLMKCFPCLEKLYIKSCISGRATNLWRRRHRDFIRCSDIRLKTIVLEQYRGIRSQVNFASFFLLNARELELLTLEIQSKDYNEEFVAEQHGMLQMERRASRGARLHFITTNRCQHFLMHVNHVRDLSITDPFECRC</sequence>
<reference evidence="5" key="1">
    <citation type="submission" date="2020-05" db="EMBL/GenBank/DDBJ databases">
        <title>WGS assembly of Panicum virgatum.</title>
        <authorList>
            <person name="Lovell J.T."/>
            <person name="Jenkins J."/>
            <person name="Shu S."/>
            <person name="Juenger T.E."/>
            <person name="Schmutz J."/>
        </authorList>
    </citation>
    <scope>NUCLEOTIDE SEQUENCE</scope>
    <source>
        <strain evidence="5">AP13</strain>
    </source>
</reference>
<dbReference type="InterPro" id="IPR036047">
    <property type="entry name" value="F-box-like_dom_sf"/>
</dbReference>
<dbReference type="PANTHER" id="PTHR32141">
    <property type="match status" value="1"/>
</dbReference>
<dbReference type="AlphaFoldDB" id="A0A8T0VYY9"/>
<feature type="domain" description="F-box/LRR-repeat protein 15/At3g58940/PEG3-like LRR" evidence="4">
    <location>
        <begin position="160"/>
        <end position="391"/>
    </location>
</feature>
<feature type="region of interest" description="Disordered" evidence="1">
    <location>
        <begin position="1"/>
        <end position="72"/>
    </location>
</feature>
<dbReference type="OrthoDB" id="1939276at2759"/>
<evidence type="ECO:0000259" key="2">
    <source>
        <dbReference type="Pfam" id="PF00646"/>
    </source>
</evidence>
<feature type="domain" description="FBD" evidence="3">
    <location>
        <begin position="411"/>
        <end position="451"/>
    </location>
</feature>
<dbReference type="EMBL" id="CM029039">
    <property type="protein sequence ID" value="KAG2641352.1"/>
    <property type="molecule type" value="Genomic_DNA"/>
</dbReference>
<feature type="compositionally biased region" description="Pro residues" evidence="1">
    <location>
        <begin position="46"/>
        <end position="58"/>
    </location>
</feature>
<protein>
    <recommendedName>
        <fullName evidence="7">FBD domain-containing protein</fullName>
    </recommendedName>
</protein>
<evidence type="ECO:0000256" key="1">
    <source>
        <dbReference type="SAM" id="MobiDB-lite"/>
    </source>
</evidence>
<dbReference type="Pfam" id="PF00646">
    <property type="entry name" value="F-box"/>
    <property type="match status" value="1"/>
</dbReference>
<dbReference type="InterPro" id="IPR055302">
    <property type="entry name" value="F-box_dom-containing"/>
</dbReference>
<dbReference type="InterPro" id="IPR006566">
    <property type="entry name" value="FBD"/>
</dbReference>
<feature type="domain" description="F-box" evidence="2">
    <location>
        <begin position="74"/>
        <end position="114"/>
    </location>
</feature>
<gene>
    <name evidence="5" type="ORF">PVAP13_2KG177100</name>
</gene>
<dbReference type="SUPFAM" id="SSF81383">
    <property type="entry name" value="F-box domain"/>
    <property type="match status" value="1"/>
</dbReference>
<feature type="compositionally biased region" description="Gly residues" evidence="1">
    <location>
        <begin position="62"/>
        <end position="71"/>
    </location>
</feature>
<dbReference type="Pfam" id="PF08387">
    <property type="entry name" value="FBD"/>
    <property type="match status" value="1"/>
</dbReference>
<comment type="caution">
    <text evidence="5">The sequence shown here is derived from an EMBL/GenBank/DDBJ whole genome shotgun (WGS) entry which is preliminary data.</text>
</comment>
<dbReference type="Pfam" id="PF24758">
    <property type="entry name" value="LRR_At5g56370"/>
    <property type="match status" value="1"/>
</dbReference>